<keyword evidence="4" id="KW-0413">Isomerase</keyword>
<dbReference type="SUPFAM" id="SSF53254">
    <property type="entry name" value="Phosphoglycerate mutase-like"/>
    <property type="match status" value="1"/>
</dbReference>
<comment type="similarity">
    <text evidence="1">Belongs to the phosphoglycerate mutase family. BPG-dependent PGAM subfamily.</text>
</comment>
<evidence type="ECO:0000256" key="4">
    <source>
        <dbReference type="ARBA" id="ARBA00023235"/>
    </source>
</evidence>
<evidence type="ECO:0000313" key="8">
    <source>
        <dbReference type="Proteomes" id="UP000288246"/>
    </source>
</evidence>
<sequence>MSTLMEHWTAPHQDRERVSRDDGHTARGVTELMLVRHGESVGNVAASAAQRAGQEVIDLDTRDADTPLSALGAEQAAALGSWLADASRTTGPDVVWVSPYVRAVQTATIALEAAGLDLPVQQDERLRDRELGILDLLTSTGVDARFPAEAARRRHLGKFSYRPPGGESWADLTLRVRSFLGDLDRWEADRRVLVVAHDAVLMTVRYVCERLTETEVLDLGRRSPVQNAAVTRLVRQPSRRPGPPRWELTAFNDDAHLRTQGTPATTHPGDTDAHPH</sequence>
<dbReference type="SMART" id="SM00855">
    <property type="entry name" value="PGAM"/>
    <property type="match status" value="1"/>
</dbReference>
<evidence type="ECO:0000256" key="6">
    <source>
        <dbReference type="SAM" id="MobiDB-lite"/>
    </source>
</evidence>
<evidence type="ECO:0000256" key="3">
    <source>
        <dbReference type="ARBA" id="ARBA00023152"/>
    </source>
</evidence>
<dbReference type="GO" id="GO:0004619">
    <property type="term" value="F:phosphoglycerate mutase activity"/>
    <property type="evidence" value="ECO:0007669"/>
    <property type="project" value="UniProtKB-EC"/>
</dbReference>
<feature type="binding site" evidence="5">
    <location>
        <position position="102"/>
    </location>
    <ligand>
        <name>substrate</name>
    </ligand>
</feature>
<comment type="caution">
    <text evidence="7">The sequence shown here is derived from an EMBL/GenBank/DDBJ whole genome shotgun (WGS) entry which is preliminary data.</text>
</comment>
<proteinExistence type="inferred from homology"/>
<feature type="region of interest" description="Disordered" evidence="6">
    <location>
        <begin position="1"/>
        <end position="23"/>
    </location>
</feature>
<dbReference type="PANTHER" id="PTHR11931">
    <property type="entry name" value="PHOSPHOGLYCERATE MUTASE"/>
    <property type="match status" value="1"/>
</dbReference>
<dbReference type="GO" id="GO:0006096">
    <property type="term" value="P:glycolytic process"/>
    <property type="evidence" value="ECO:0007669"/>
    <property type="project" value="UniProtKB-KW"/>
</dbReference>
<protein>
    <recommendedName>
        <fullName evidence="2">phosphoglycerate mutase (2,3-diphosphoglycerate-dependent)</fullName>
        <ecNumber evidence="2">5.4.2.11</ecNumber>
    </recommendedName>
</protein>
<dbReference type="Pfam" id="PF00300">
    <property type="entry name" value="His_Phos_1"/>
    <property type="match status" value="1"/>
</dbReference>
<dbReference type="PROSITE" id="PS00175">
    <property type="entry name" value="PG_MUTASE"/>
    <property type="match status" value="1"/>
</dbReference>
<organism evidence="7 8">
    <name type="scientific">Cellulomonas algicola</name>
    <dbReference type="NCBI Taxonomy" id="2071633"/>
    <lineage>
        <taxon>Bacteria</taxon>
        <taxon>Bacillati</taxon>
        <taxon>Actinomycetota</taxon>
        <taxon>Actinomycetes</taxon>
        <taxon>Micrococcales</taxon>
        <taxon>Cellulomonadaceae</taxon>
        <taxon>Cellulomonas</taxon>
    </lineage>
</organism>
<accession>A0A401V025</accession>
<dbReference type="InterPro" id="IPR029033">
    <property type="entry name" value="His_PPase_superfam"/>
</dbReference>
<gene>
    <name evidence="7" type="primary">gpm_1</name>
    <name evidence="7" type="ORF">CTKZ_17220</name>
</gene>
<feature type="binding site" evidence="5">
    <location>
        <begin position="36"/>
        <end position="43"/>
    </location>
    <ligand>
        <name>substrate</name>
    </ligand>
</feature>
<dbReference type="Proteomes" id="UP000288246">
    <property type="component" value="Unassembled WGS sequence"/>
</dbReference>
<dbReference type="EC" id="5.4.2.11" evidence="2"/>
<reference evidence="7 8" key="1">
    <citation type="submission" date="2018-11" db="EMBL/GenBank/DDBJ databases">
        <title>Draft genome sequence of Cellulomonas takizawaensis strain TKZ-21.</title>
        <authorList>
            <person name="Yamamura H."/>
            <person name="Hayashi T."/>
            <person name="Hamada M."/>
            <person name="Serisawa Y."/>
            <person name="Matsuyama K."/>
            <person name="Nakagawa Y."/>
            <person name="Otoguro M."/>
            <person name="Yanagida F."/>
            <person name="Hayakawa M."/>
        </authorList>
    </citation>
    <scope>NUCLEOTIDE SEQUENCE [LARGE SCALE GENOMIC DNA]</scope>
    <source>
        <strain evidence="7 8">TKZ-21</strain>
    </source>
</reference>
<feature type="compositionally biased region" description="Basic and acidic residues" evidence="6">
    <location>
        <begin position="12"/>
        <end position="23"/>
    </location>
</feature>
<name>A0A401V025_9CELL</name>
<evidence type="ECO:0000256" key="1">
    <source>
        <dbReference type="ARBA" id="ARBA00006717"/>
    </source>
</evidence>
<dbReference type="EMBL" id="BHYL01000124">
    <property type="protein sequence ID" value="GCD20160.1"/>
    <property type="molecule type" value="Genomic_DNA"/>
</dbReference>
<keyword evidence="3" id="KW-0324">Glycolysis</keyword>
<evidence type="ECO:0000256" key="2">
    <source>
        <dbReference type="ARBA" id="ARBA00012028"/>
    </source>
</evidence>
<dbReference type="CDD" id="cd07067">
    <property type="entry name" value="HP_PGM_like"/>
    <property type="match status" value="1"/>
</dbReference>
<keyword evidence="8" id="KW-1185">Reference proteome</keyword>
<dbReference type="InterPro" id="IPR005952">
    <property type="entry name" value="Phosphogly_mut1"/>
</dbReference>
<dbReference type="InterPro" id="IPR013078">
    <property type="entry name" value="His_Pase_superF_clade-1"/>
</dbReference>
<evidence type="ECO:0000256" key="5">
    <source>
        <dbReference type="PIRSR" id="PIRSR613078-2"/>
    </source>
</evidence>
<feature type="region of interest" description="Disordered" evidence="6">
    <location>
        <begin position="251"/>
        <end position="276"/>
    </location>
</feature>
<dbReference type="AlphaFoldDB" id="A0A401V025"/>
<dbReference type="Gene3D" id="3.40.50.1240">
    <property type="entry name" value="Phosphoglycerate mutase-like"/>
    <property type="match status" value="1"/>
</dbReference>
<evidence type="ECO:0000313" key="7">
    <source>
        <dbReference type="EMBL" id="GCD20160.1"/>
    </source>
</evidence>
<dbReference type="InterPro" id="IPR001345">
    <property type="entry name" value="PG/BPGM_mutase_AS"/>
</dbReference>